<feature type="region of interest" description="Disordered" evidence="1">
    <location>
        <begin position="42"/>
        <end position="81"/>
    </location>
</feature>
<reference evidence="2" key="1">
    <citation type="submission" date="2020-05" db="UniProtKB">
        <authorList>
            <consortium name="EnsemblMetazoa"/>
        </authorList>
    </citation>
    <scope>IDENTIFICATION</scope>
    <source>
        <strain evidence="2">Jacobina</strain>
    </source>
</reference>
<evidence type="ECO:0000313" key="2">
    <source>
        <dbReference type="EnsemblMetazoa" id="LLOJ009463-PA"/>
    </source>
</evidence>
<evidence type="ECO:0000313" key="3">
    <source>
        <dbReference type="Proteomes" id="UP000092461"/>
    </source>
</evidence>
<proteinExistence type="predicted"/>
<name>A0A1B0CWS9_LUTLO</name>
<sequence>MRKDSQPHLSVPVIHISTEKKVSQLKEKFDAKASKKDIVRTKSPNGRVAKCPAGGSSKTDLTNRLATNTPCSGRKTGGLSA</sequence>
<accession>A0A1B0CWS9</accession>
<keyword evidence="3" id="KW-1185">Reference proteome</keyword>
<dbReference type="Proteomes" id="UP000092461">
    <property type="component" value="Unassembled WGS sequence"/>
</dbReference>
<protein>
    <submittedName>
        <fullName evidence="2">Uncharacterized protein</fullName>
    </submittedName>
</protein>
<organism evidence="2 3">
    <name type="scientific">Lutzomyia longipalpis</name>
    <name type="common">Sand fly</name>
    <dbReference type="NCBI Taxonomy" id="7200"/>
    <lineage>
        <taxon>Eukaryota</taxon>
        <taxon>Metazoa</taxon>
        <taxon>Ecdysozoa</taxon>
        <taxon>Arthropoda</taxon>
        <taxon>Hexapoda</taxon>
        <taxon>Insecta</taxon>
        <taxon>Pterygota</taxon>
        <taxon>Neoptera</taxon>
        <taxon>Endopterygota</taxon>
        <taxon>Diptera</taxon>
        <taxon>Nematocera</taxon>
        <taxon>Psychodoidea</taxon>
        <taxon>Psychodidae</taxon>
        <taxon>Lutzomyia</taxon>
        <taxon>Lutzomyia</taxon>
    </lineage>
</organism>
<evidence type="ECO:0000256" key="1">
    <source>
        <dbReference type="SAM" id="MobiDB-lite"/>
    </source>
</evidence>
<dbReference type="EnsemblMetazoa" id="LLOJ009463-RA">
    <property type="protein sequence ID" value="LLOJ009463-PA"/>
    <property type="gene ID" value="LLOJ009463"/>
</dbReference>
<dbReference type="VEuPathDB" id="VectorBase:LLOJ009463"/>
<dbReference type="AlphaFoldDB" id="A0A1B0CWS9"/>
<dbReference type="EMBL" id="AJWK01032829">
    <property type="status" value="NOT_ANNOTATED_CDS"/>
    <property type="molecule type" value="Genomic_DNA"/>
</dbReference>
<feature type="compositionally biased region" description="Polar residues" evidence="1">
    <location>
        <begin position="56"/>
        <end position="71"/>
    </location>
</feature>
<dbReference type="VEuPathDB" id="VectorBase:LLONM1_003589"/>